<gene>
    <name evidence="3" type="ORF">Deia_00556</name>
</gene>
<accession>A0A5B8XGP9</accession>
<dbReference type="PROSITE" id="PS50206">
    <property type="entry name" value="RHODANESE_3"/>
    <property type="match status" value="1"/>
</dbReference>
<protein>
    <submittedName>
        <fullName evidence="3">YgaP-like rhodanese domain protein</fullName>
    </submittedName>
</protein>
<dbReference type="InterPro" id="IPR036873">
    <property type="entry name" value="Rhodanese-like_dom_sf"/>
</dbReference>
<dbReference type="Proteomes" id="UP000321934">
    <property type="component" value="Chromosome"/>
</dbReference>
<dbReference type="SMART" id="SM00450">
    <property type="entry name" value="RHOD"/>
    <property type="match status" value="1"/>
</dbReference>
<dbReference type="Pfam" id="PF11127">
    <property type="entry name" value="YgaP-like_TM"/>
    <property type="match status" value="1"/>
</dbReference>
<dbReference type="Pfam" id="PF00581">
    <property type="entry name" value="Rhodanese"/>
    <property type="match status" value="1"/>
</dbReference>
<dbReference type="PANTHER" id="PTHR44086">
    <property type="entry name" value="THIOSULFATE SULFURTRANSFERASE RDL2, MITOCHONDRIAL-RELATED"/>
    <property type="match status" value="1"/>
</dbReference>
<dbReference type="EMBL" id="CP029077">
    <property type="protein sequence ID" value="QED23351.1"/>
    <property type="molecule type" value="Genomic_DNA"/>
</dbReference>
<dbReference type="PANTHER" id="PTHR44086:SF10">
    <property type="entry name" value="THIOSULFATE SULFURTRANSFERASE_RHODANESE-LIKE DOMAIN-CONTAINING PROTEIN 3"/>
    <property type="match status" value="1"/>
</dbReference>
<name>A0A5B8XGP9_9RICK</name>
<dbReference type="AlphaFoldDB" id="A0A5B8XGP9"/>
<evidence type="ECO:0000259" key="2">
    <source>
        <dbReference type="PROSITE" id="PS50206"/>
    </source>
</evidence>
<evidence type="ECO:0000256" key="1">
    <source>
        <dbReference type="SAM" id="Phobius"/>
    </source>
</evidence>
<dbReference type="GO" id="GO:0004792">
    <property type="term" value="F:thiosulfate-cyanide sulfurtransferase activity"/>
    <property type="evidence" value="ECO:0007669"/>
    <property type="project" value="TreeGrafter"/>
</dbReference>
<dbReference type="Gene3D" id="3.40.250.10">
    <property type="entry name" value="Rhodanese-like domain"/>
    <property type="match status" value="1"/>
</dbReference>
<keyword evidence="1" id="KW-0472">Membrane</keyword>
<proteinExistence type="predicted"/>
<evidence type="ECO:0000313" key="4">
    <source>
        <dbReference type="Proteomes" id="UP000321934"/>
    </source>
</evidence>
<keyword evidence="1" id="KW-0812">Transmembrane</keyword>
<dbReference type="Gene3D" id="6.10.140.1340">
    <property type="match status" value="1"/>
</dbReference>
<dbReference type="InterPro" id="IPR001763">
    <property type="entry name" value="Rhodanese-like_dom"/>
</dbReference>
<feature type="transmembrane region" description="Helical" evidence="1">
    <location>
        <begin position="111"/>
        <end position="129"/>
    </location>
</feature>
<reference evidence="3 4" key="1">
    <citation type="journal article" date="2019" name="ISME J.">
        <title>Deianiraea, an extracellular bacterium associated with the ciliate Paramecium, suggests an alternative scenario for the evolution of Rickettsiales.</title>
        <authorList>
            <person name="Castelli M."/>
            <person name="Sabaneyeva E."/>
            <person name="Lanzoni O."/>
            <person name="Lebedeva N."/>
            <person name="Floriano A.M."/>
            <person name="Gaiarsa S."/>
            <person name="Benken K."/>
            <person name="Modeo L."/>
            <person name="Bandi C."/>
            <person name="Potekhin A."/>
            <person name="Sassera D."/>
            <person name="Petroni G."/>
        </authorList>
    </citation>
    <scope>NUCLEOTIDE SEQUENCE [LARGE SCALE GENOMIC DNA]</scope>
    <source>
        <strain evidence="3">CyL4-1</strain>
    </source>
</reference>
<sequence>MKQIQSHELNDLIKNNEVVIVDVREPFEHKSCHIKDSILIPSSCFDEAKIPNISDKKIVIHCKSGRRASLIIDKMKNKNCFNLEGGIDAWIAQGFDVEKSSKKCLPLDRQVQLTIGIILIASFFLTYFININFVFIALLIGCGLSFAGLTGYCGLAMVLAKAPWNKVYADKNIKSCKITSHCCN</sequence>
<dbReference type="InterPro" id="IPR021309">
    <property type="entry name" value="YgaP-like_TM"/>
</dbReference>
<keyword evidence="1" id="KW-1133">Transmembrane helix</keyword>
<dbReference type="RefSeq" id="WP_146820630.1">
    <property type="nucleotide sequence ID" value="NZ_CP029077.1"/>
</dbReference>
<dbReference type="CDD" id="cd00158">
    <property type="entry name" value="RHOD"/>
    <property type="match status" value="1"/>
</dbReference>
<dbReference type="OrthoDB" id="9781034at2"/>
<dbReference type="SUPFAM" id="SSF52821">
    <property type="entry name" value="Rhodanese/Cell cycle control phosphatase"/>
    <property type="match status" value="1"/>
</dbReference>
<evidence type="ECO:0000313" key="3">
    <source>
        <dbReference type="EMBL" id="QED23351.1"/>
    </source>
</evidence>
<feature type="transmembrane region" description="Helical" evidence="1">
    <location>
        <begin position="135"/>
        <end position="159"/>
    </location>
</feature>
<organism evidence="3 4">
    <name type="scientific">Candidatus Deianiraea vastatrix</name>
    <dbReference type="NCBI Taxonomy" id="2163644"/>
    <lineage>
        <taxon>Bacteria</taxon>
        <taxon>Pseudomonadati</taxon>
        <taxon>Pseudomonadota</taxon>
        <taxon>Alphaproteobacteria</taxon>
        <taxon>Rickettsiales</taxon>
        <taxon>Candidatus Deianiraeaceae</taxon>
        <taxon>Candidatus Deianiraea</taxon>
    </lineage>
</organism>
<feature type="domain" description="Rhodanese" evidence="2">
    <location>
        <begin position="14"/>
        <end position="99"/>
    </location>
</feature>
<keyword evidence="4" id="KW-1185">Reference proteome</keyword>